<dbReference type="GO" id="GO:0055085">
    <property type="term" value="P:transmembrane transport"/>
    <property type="evidence" value="ECO:0007669"/>
    <property type="project" value="InterPro"/>
</dbReference>
<evidence type="ECO:0000256" key="7">
    <source>
        <dbReference type="ARBA" id="ARBA00023136"/>
    </source>
</evidence>
<evidence type="ECO:0000256" key="2">
    <source>
        <dbReference type="ARBA" id="ARBA00007069"/>
    </source>
</evidence>
<feature type="transmembrane region" description="Helical" evidence="8">
    <location>
        <begin position="121"/>
        <end position="147"/>
    </location>
</feature>
<evidence type="ECO:0000313" key="11">
    <source>
        <dbReference type="Proteomes" id="UP000320048"/>
    </source>
</evidence>
<evidence type="ECO:0000256" key="1">
    <source>
        <dbReference type="ARBA" id="ARBA00004651"/>
    </source>
</evidence>
<evidence type="ECO:0000256" key="4">
    <source>
        <dbReference type="ARBA" id="ARBA00022475"/>
    </source>
</evidence>
<comment type="caution">
    <text evidence="10">The sequence shown here is derived from an EMBL/GenBank/DDBJ whole genome shotgun (WGS) entry which is preliminary data.</text>
</comment>
<dbReference type="SUPFAM" id="SSF161098">
    <property type="entry name" value="MetI-like"/>
    <property type="match status" value="1"/>
</dbReference>
<accession>A0A537JJT9</accession>
<evidence type="ECO:0000313" key="10">
    <source>
        <dbReference type="EMBL" id="TMI83386.1"/>
    </source>
</evidence>
<evidence type="ECO:0000256" key="3">
    <source>
        <dbReference type="ARBA" id="ARBA00022448"/>
    </source>
</evidence>
<evidence type="ECO:0000259" key="9">
    <source>
        <dbReference type="PROSITE" id="PS50928"/>
    </source>
</evidence>
<dbReference type="PROSITE" id="PS50928">
    <property type="entry name" value="ABC_TM1"/>
    <property type="match status" value="1"/>
</dbReference>
<feature type="transmembrane region" description="Helical" evidence="8">
    <location>
        <begin position="167"/>
        <end position="194"/>
    </location>
</feature>
<evidence type="ECO:0000256" key="8">
    <source>
        <dbReference type="RuleBase" id="RU363032"/>
    </source>
</evidence>
<gene>
    <name evidence="10" type="ORF">E6H04_03050</name>
</gene>
<dbReference type="Gene3D" id="1.10.3720.10">
    <property type="entry name" value="MetI-like"/>
    <property type="match status" value="1"/>
</dbReference>
<reference evidence="10 11" key="1">
    <citation type="journal article" date="2019" name="Nat. Microbiol.">
        <title>Mediterranean grassland soil C-N compound turnover is dependent on rainfall and depth, and is mediated by genomically divergent microorganisms.</title>
        <authorList>
            <person name="Diamond S."/>
            <person name="Andeer P.F."/>
            <person name="Li Z."/>
            <person name="Crits-Christoph A."/>
            <person name="Burstein D."/>
            <person name="Anantharaman K."/>
            <person name="Lane K.R."/>
            <person name="Thomas B.C."/>
            <person name="Pan C."/>
            <person name="Northen T.R."/>
            <person name="Banfield J.F."/>
        </authorList>
    </citation>
    <scope>NUCLEOTIDE SEQUENCE [LARGE SCALE GENOMIC DNA]</scope>
    <source>
        <strain evidence="10">NP_7</strain>
    </source>
</reference>
<dbReference type="InterPro" id="IPR035906">
    <property type="entry name" value="MetI-like_sf"/>
</dbReference>
<feature type="transmembrane region" description="Helical" evidence="8">
    <location>
        <begin position="268"/>
        <end position="292"/>
    </location>
</feature>
<keyword evidence="3 8" id="KW-0813">Transport</keyword>
<keyword evidence="6 8" id="KW-1133">Transmembrane helix</keyword>
<dbReference type="CDD" id="cd06261">
    <property type="entry name" value="TM_PBP2"/>
    <property type="match status" value="1"/>
</dbReference>
<organism evidence="10 11">
    <name type="scientific">Candidatus Segetimicrobium genomatis</name>
    <dbReference type="NCBI Taxonomy" id="2569760"/>
    <lineage>
        <taxon>Bacteria</taxon>
        <taxon>Bacillati</taxon>
        <taxon>Candidatus Sysuimicrobiota</taxon>
        <taxon>Candidatus Sysuimicrobiia</taxon>
        <taxon>Candidatus Sysuimicrobiales</taxon>
        <taxon>Candidatus Segetimicrobiaceae</taxon>
        <taxon>Candidatus Segetimicrobium</taxon>
    </lineage>
</organism>
<sequence>MGEVLPGPVPAVERSRLAARRRRDRWVDLLLLLPGVGFLALFLVVPLAQVFLRSVGLALIGEAGHFTWDHYRQFWVEAQYRDGFFFSLWLGVASTVISLATALTFSALMQVRFPGRLVVSVLYKVPLVVPSLVAAFLILSLVAPGGILARLVAHWGWEWPRLVYDRWGWGIIFVLVWHNVPFMMVIISAVMAGIAQDINDAARNLGASPWEVFRFVTVPLSMPGVSAAALLVFIQVFGAFAVPSLMESAYPLALPVIMQTEMMDRANWALASALGSVLTIASAIVLFAYYRLVQGRESPAR</sequence>
<dbReference type="Pfam" id="PF00528">
    <property type="entry name" value="BPD_transp_1"/>
    <property type="match status" value="1"/>
</dbReference>
<evidence type="ECO:0000256" key="6">
    <source>
        <dbReference type="ARBA" id="ARBA00022989"/>
    </source>
</evidence>
<dbReference type="EMBL" id="VBAO01000077">
    <property type="protein sequence ID" value="TMI83386.1"/>
    <property type="molecule type" value="Genomic_DNA"/>
</dbReference>
<feature type="transmembrane region" description="Helical" evidence="8">
    <location>
        <begin position="29"/>
        <end position="52"/>
    </location>
</feature>
<dbReference type="PANTHER" id="PTHR42929:SF1">
    <property type="entry name" value="INNER MEMBRANE ABC TRANSPORTER PERMEASE PROTEIN YDCU-RELATED"/>
    <property type="match status" value="1"/>
</dbReference>
<dbReference type="Proteomes" id="UP000320048">
    <property type="component" value="Unassembled WGS sequence"/>
</dbReference>
<feature type="domain" description="ABC transmembrane type-1" evidence="9">
    <location>
        <begin position="84"/>
        <end position="289"/>
    </location>
</feature>
<keyword evidence="7 8" id="KW-0472">Membrane</keyword>
<dbReference type="GO" id="GO:0005886">
    <property type="term" value="C:plasma membrane"/>
    <property type="evidence" value="ECO:0007669"/>
    <property type="project" value="UniProtKB-SubCell"/>
</dbReference>
<dbReference type="PANTHER" id="PTHR42929">
    <property type="entry name" value="INNER MEMBRANE ABC TRANSPORTER PERMEASE PROTEIN YDCU-RELATED-RELATED"/>
    <property type="match status" value="1"/>
</dbReference>
<feature type="transmembrane region" description="Helical" evidence="8">
    <location>
        <begin position="84"/>
        <end position="109"/>
    </location>
</feature>
<name>A0A537JJT9_9BACT</name>
<comment type="subcellular location">
    <subcellularLocation>
        <location evidence="1 8">Cell membrane</location>
        <topology evidence="1 8">Multi-pass membrane protein</topology>
    </subcellularLocation>
</comment>
<proteinExistence type="inferred from homology"/>
<keyword evidence="5 8" id="KW-0812">Transmembrane</keyword>
<protein>
    <submittedName>
        <fullName evidence="10">ABC transporter permease subunit</fullName>
    </submittedName>
</protein>
<comment type="similarity">
    <text evidence="2">Belongs to the binding-protein-dependent transport system permease family. CysTW subfamily.</text>
</comment>
<dbReference type="InterPro" id="IPR000515">
    <property type="entry name" value="MetI-like"/>
</dbReference>
<evidence type="ECO:0000256" key="5">
    <source>
        <dbReference type="ARBA" id="ARBA00022692"/>
    </source>
</evidence>
<dbReference type="AlphaFoldDB" id="A0A537JJT9"/>
<feature type="transmembrane region" description="Helical" evidence="8">
    <location>
        <begin position="215"/>
        <end position="242"/>
    </location>
</feature>
<keyword evidence="4" id="KW-1003">Cell membrane</keyword>